<dbReference type="EMBL" id="FOGI01000001">
    <property type="protein sequence ID" value="SER00592.1"/>
    <property type="molecule type" value="Genomic_DNA"/>
</dbReference>
<dbReference type="RefSeq" id="WP_092774517.1">
    <property type="nucleotide sequence ID" value="NZ_FOGI01000001.1"/>
</dbReference>
<dbReference type="STRING" id="155974.SAMN04487818_101252"/>
<sequence length="251" mass="26816">MKLVAEDYGGGGPVLVALHGTFGTGATFHRLAADLRGRVRVIAPDQRGHGRTGPASRYTLADFTADAAEFVDGLDLGPVVVLGHSLGGLIAFHLAARHPALVRALIVEDAAAINSATLDVTDWPTSAPTREALAAALVERGIPDPAYFMQSAVPTDAGGWRFLFSWSDMTTVQREALGDWWPDWLAGTRPTLLLRGARSPLLSAAEADEMVTRRPDTVLTTFAESGHWIHDDEPAAFAERVAAFVDGLGRR</sequence>
<dbReference type="Pfam" id="PF12697">
    <property type="entry name" value="Abhydrolase_6"/>
    <property type="match status" value="1"/>
</dbReference>
<dbReference type="PANTHER" id="PTHR43798:SF33">
    <property type="entry name" value="HYDROLASE, PUTATIVE (AFU_ORTHOLOGUE AFUA_2G14860)-RELATED"/>
    <property type="match status" value="1"/>
</dbReference>
<gene>
    <name evidence="2" type="ORF">SAMN04487818_101252</name>
</gene>
<accession>A0A1H9KNC0</accession>
<dbReference type="PRINTS" id="PR00111">
    <property type="entry name" value="ABHYDROLASE"/>
</dbReference>
<protein>
    <submittedName>
        <fullName evidence="2">Pimeloyl-ACP methyl ester carboxylesterase</fullName>
    </submittedName>
</protein>
<evidence type="ECO:0000259" key="1">
    <source>
        <dbReference type="Pfam" id="PF12697"/>
    </source>
</evidence>
<dbReference type="InterPro" id="IPR000073">
    <property type="entry name" value="AB_hydrolase_1"/>
</dbReference>
<dbReference type="Proteomes" id="UP000199051">
    <property type="component" value="Unassembled WGS sequence"/>
</dbReference>
<dbReference type="PANTHER" id="PTHR43798">
    <property type="entry name" value="MONOACYLGLYCEROL LIPASE"/>
    <property type="match status" value="1"/>
</dbReference>
<evidence type="ECO:0000313" key="3">
    <source>
        <dbReference type="Proteomes" id="UP000199051"/>
    </source>
</evidence>
<dbReference type="Gene3D" id="3.40.50.1820">
    <property type="entry name" value="alpha/beta hydrolase"/>
    <property type="match status" value="1"/>
</dbReference>
<dbReference type="SUPFAM" id="SSF53474">
    <property type="entry name" value="alpha/beta-Hydrolases"/>
    <property type="match status" value="1"/>
</dbReference>
<keyword evidence="3" id="KW-1185">Reference proteome</keyword>
<dbReference type="InterPro" id="IPR050266">
    <property type="entry name" value="AB_hydrolase_sf"/>
</dbReference>
<dbReference type="GO" id="GO:0046464">
    <property type="term" value="P:acylglycerol catabolic process"/>
    <property type="evidence" value="ECO:0007669"/>
    <property type="project" value="TreeGrafter"/>
</dbReference>
<dbReference type="GO" id="GO:0047372">
    <property type="term" value="F:monoacylglycerol lipase activity"/>
    <property type="evidence" value="ECO:0007669"/>
    <property type="project" value="TreeGrafter"/>
</dbReference>
<dbReference type="GO" id="GO:0016020">
    <property type="term" value="C:membrane"/>
    <property type="evidence" value="ECO:0007669"/>
    <property type="project" value="TreeGrafter"/>
</dbReference>
<dbReference type="AlphaFoldDB" id="A0A1H9KNC0"/>
<dbReference type="InterPro" id="IPR029058">
    <property type="entry name" value="AB_hydrolase_fold"/>
</dbReference>
<name>A0A1H9KNC0_9PSEU</name>
<reference evidence="3" key="1">
    <citation type="submission" date="2016-10" db="EMBL/GenBank/DDBJ databases">
        <authorList>
            <person name="Varghese N."/>
            <person name="Submissions S."/>
        </authorList>
    </citation>
    <scope>NUCLEOTIDE SEQUENCE [LARGE SCALE GENOMIC DNA]</scope>
    <source>
        <strain evidence="3">DSM 44260</strain>
    </source>
</reference>
<evidence type="ECO:0000313" key="2">
    <source>
        <dbReference type="EMBL" id="SER00592.1"/>
    </source>
</evidence>
<proteinExistence type="predicted"/>
<feature type="domain" description="AB hydrolase-1" evidence="1">
    <location>
        <begin position="15"/>
        <end position="239"/>
    </location>
</feature>
<organism evidence="2 3">
    <name type="scientific">Actinokineospora terrae</name>
    <dbReference type="NCBI Taxonomy" id="155974"/>
    <lineage>
        <taxon>Bacteria</taxon>
        <taxon>Bacillati</taxon>
        <taxon>Actinomycetota</taxon>
        <taxon>Actinomycetes</taxon>
        <taxon>Pseudonocardiales</taxon>
        <taxon>Pseudonocardiaceae</taxon>
        <taxon>Actinokineospora</taxon>
    </lineage>
</organism>